<organism evidence="1 2">
    <name type="scientific">Paenibacillus cremeus</name>
    <dbReference type="NCBI Taxonomy" id="2163881"/>
    <lineage>
        <taxon>Bacteria</taxon>
        <taxon>Bacillati</taxon>
        <taxon>Bacillota</taxon>
        <taxon>Bacilli</taxon>
        <taxon>Bacillales</taxon>
        <taxon>Paenibacillaceae</taxon>
        <taxon>Paenibacillus</taxon>
    </lineage>
</organism>
<accession>A0A559KCX0</accession>
<sequence length="329" mass="33853">MSTNTNQFLVSVADVVLRDTVADAVVLKGKTLINSAFKQTLATTEQRGGANNGLLFVYQHDKKLEVSIEDAKFDETYLALNNGASIINSPQNFYVIDEVITLASGNGTLANTPVGSVYVQKADNSLVTVTPSGTSFSVAGGANTTVKVTYRYSTAVDTITIDAQSVPNGYELTLSAKVFQASGQTATMQIVIPNFRISGNFDLNLTANGISSSKLDGMALVNAADGAYAYVNMKPTGAGAVTYQAIAATPSAISVSAGTPTAQLTVYGIRGGVYANNVVTSGCTFVSSDVSKATVSAGGLITRVAAGTCTITTTHTASGLTDTSTVTVS</sequence>
<evidence type="ECO:0008006" key="3">
    <source>
        <dbReference type="Google" id="ProtNLM"/>
    </source>
</evidence>
<evidence type="ECO:0000313" key="1">
    <source>
        <dbReference type="EMBL" id="TVY09970.1"/>
    </source>
</evidence>
<dbReference type="OrthoDB" id="2024320at2"/>
<name>A0A559KCX0_9BACL</name>
<evidence type="ECO:0000313" key="2">
    <source>
        <dbReference type="Proteomes" id="UP000317036"/>
    </source>
</evidence>
<dbReference type="InterPro" id="IPR008964">
    <property type="entry name" value="Invasin/intimin_cell_adhesion"/>
</dbReference>
<protein>
    <recommendedName>
        <fullName evidence="3">BIG2 domain-containing protein</fullName>
    </recommendedName>
</protein>
<keyword evidence="2" id="KW-1185">Reference proteome</keyword>
<gene>
    <name evidence="1" type="ORF">FPZ49_11405</name>
</gene>
<reference evidence="1 2" key="1">
    <citation type="submission" date="2019-07" db="EMBL/GenBank/DDBJ databases">
        <authorList>
            <person name="Kim J."/>
        </authorList>
    </citation>
    <scope>NUCLEOTIDE SEQUENCE [LARGE SCALE GENOMIC DNA]</scope>
    <source>
        <strain evidence="1 2">JC52</strain>
    </source>
</reference>
<proteinExistence type="predicted"/>
<dbReference type="SUPFAM" id="SSF49373">
    <property type="entry name" value="Invasin/intimin cell-adhesion fragments"/>
    <property type="match status" value="1"/>
</dbReference>
<dbReference type="AlphaFoldDB" id="A0A559KCX0"/>
<dbReference type="RefSeq" id="WP_144846604.1">
    <property type="nucleotide sequence ID" value="NZ_VNJI01000011.1"/>
</dbReference>
<comment type="caution">
    <text evidence="1">The sequence shown here is derived from an EMBL/GenBank/DDBJ whole genome shotgun (WGS) entry which is preliminary data.</text>
</comment>
<dbReference type="Gene3D" id="2.60.40.1080">
    <property type="match status" value="1"/>
</dbReference>
<dbReference type="EMBL" id="VNJI01000011">
    <property type="protein sequence ID" value="TVY09970.1"/>
    <property type="molecule type" value="Genomic_DNA"/>
</dbReference>
<dbReference type="Proteomes" id="UP000317036">
    <property type="component" value="Unassembled WGS sequence"/>
</dbReference>